<organism evidence="2 3">
    <name type="scientific">Metschnikowia aff. pulcherrima</name>
    <dbReference type="NCBI Taxonomy" id="2163413"/>
    <lineage>
        <taxon>Eukaryota</taxon>
        <taxon>Fungi</taxon>
        <taxon>Dikarya</taxon>
        <taxon>Ascomycota</taxon>
        <taxon>Saccharomycotina</taxon>
        <taxon>Pichiomycetes</taxon>
        <taxon>Metschnikowiaceae</taxon>
        <taxon>Metschnikowia</taxon>
    </lineage>
</organism>
<feature type="region of interest" description="Disordered" evidence="1">
    <location>
        <begin position="120"/>
        <end position="147"/>
    </location>
</feature>
<evidence type="ECO:0000313" key="3">
    <source>
        <dbReference type="Proteomes" id="UP000292447"/>
    </source>
</evidence>
<name>A0A4P6XXU4_9ASCO</name>
<dbReference type="EMBL" id="CP034461">
    <property type="protein sequence ID" value="QBM90924.1"/>
    <property type="molecule type" value="Genomic_DNA"/>
</dbReference>
<evidence type="ECO:0000313" key="2">
    <source>
        <dbReference type="EMBL" id="QBM90924.1"/>
    </source>
</evidence>
<accession>A0A4P6XXU4</accession>
<reference evidence="3" key="1">
    <citation type="submission" date="2019-03" db="EMBL/GenBank/DDBJ databases">
        <title>Snf2 controls pulcherriminic acid biosynthesis and connects pigmentation and antifungal activity of the yeast Metschnikowia pulcherrima.</title>
        <authorList>
            <person name="Gore-Lloyd D."/>
            <person name="Sumann I."/>
            <person name="Brachmann A.O."/>
            <person name="Schneeberger K."/>
            <person name="Ortiz-Merino R.A."/>
            <person name="Moreno-Beltran M."/>
            <person name="Schlaefli M."/>
            <person name="Kirner P."/>
            <person name="Santos Kron A."/>
            <person name="Wolfe K.H."/>
            <person name="Piel J."/>
            <person name="Ahrens C.H."/>
            <person name="Henk D."/>
            <person name="Freimoser F.M."/>
        </authorList>
    </citation>
    <scope>NUCLEOTIDE SEQUENCE [LARGE SCALE GENOMIC DNA]</scope>
    <source>
        <strain evidence="3">APC 1.2</strain>
    </source>
</reference>
<evidence type="ECO:0000256" key="1">
    <source>
        <dbReference type="SAM" id="MobiDB-lite"/>
    </source>
</evidence>
<gene>
    <name evidence="2" type="ORF">METSCH_F05120</name>
</gene>
<proteinExistence type="predicted"/>
<dbReference type="AlphaFoldDB" id="A0A4P6XXU4"/>
<dbReference type="Proteomes" id="UP000292447">
    <property type="component" value="Chromosome VI"/>
</dbReference>
<feature type="region of interest" description="Disordered" evidence="1">
    <location>
        <begin position="1"/>
        <end position="67"/>
    </location>
</feature>
<sequence length="318" mass="35123">MSTNRLRLQLDQENQHKVGPAKNELRVPLQRENSVGANMPSKRPLLAKGNGNEKRPRVPLGGKDQNKIFPGLQRLKLSLPLTFQTAPLRQPGPGHVTSGMPALARSNSSLGFFNRPAKAAQPQEIARPKTNPHKNNLLPPAEQQRSTELVPHFSSDTLTKPPARVLPAPETSLKDTFSASTAKLHASNVDTYDFFAKNVDPVKKGARDPELELLIDRLAEDESSIETRPERSEPELDDVPLGLSPLTELEAPFLFKDDPKPKLTDMFAPDTKFHFEEAEDDVCSETEAALNTAFHEELHTGDEPLGLSTADLETLLDF</sequence>
<protein>
    <submittedName>
        <fullName evidence="2">Uncharacterized protein</fullName>
    </submittedName>
</protein>
<keyword evidence="3" id="KW-1185">Reference proteome</keyword>